<evidence type="ECO:0000256" key="4">
    <source>
        <dbReference type="ARBA" id="ARBA00022801"/>
    </source>
</evidence>
<dbReference type="GO" id="GO:0030600">
    <property type="term" value="F:feruloyl esterase activity"/>
    <property type="evidence" value="ECO:0007669"/>
    <property type="project" value="UniProtKB-EC"/>
</dbReference>
<dbReference type="InterPro" id="IPR002921">
    <property type="entry name" value="Fungal_lipase-type"/>
</dbReference>
<dbReference type="InterPro" id="IPR005592">
    <property type="entry name" value="Mono/diacylglycerol_lipase_N"/>
</dbReference>
<dbReference type="AlphaFoldDB" id="A0A3A2ZWE6"/>
<dbReference type="Gene3D" id="3.40.50.1820">
    <property type="entry name" value="alpha/beta hydrolase"/>
    <property type="match status" value="1"/>
</dbReference>
<dbReference type="Pfam" id="PF03893">
    <property type="entry name" value="Lipase3_N"/>
    <property type="match status" value="1"/>
</dbReference>
<evidence type="ECO:0000256" key="5">
    <source>
        <dbReference type="ARBA" id="ARBA00034075"/>
    </source>
</evidence>
<keyword evidence="3 8" id="KW-0732">Signal</keyword>
<keyword evidence="12" id="KW-1185">Reference proteome</keyword>
<comment type="catalytic activity">
    <reaction evidence="5">
        <text>feruloyl-polysaccharide + H2O = ferulate + polysaccharide.</text>
        <dbReference type="EC" id="3.1.1.73"/>
    </reaction>
</comment>
<reference evidence="12" key="1">
    <citation type="submission" date="2017-02" db="EMBL/GenBank/DDBJ databases">
        <authorList>
            <person name="Tafer H."/>
            <person name="Lopandic K."/>
        </authorList>
    </citation>
    <scope>NUCLEOTIDE SEQUENCE [LARGE SCALE GENOMIC DNA]</scope>
    <source>
        <strain evidence="12">CBS 366.77</strain>
    </source>
</reference>
<sequence>MRLLEYACGIAALAALAAAAPTRHVPRDVSADVLQQLTLFAEYSAASYCTNNINSTGNKLSCSAGNCPMVEAATTKTLYEFEEDSKFGDVAGFLVEDSTNKLLIMAFRGSRSLSTWIANLDFATEDIGSICTGCEAHGGFWKSWEAVADSLVAQIKSAVDAHPQYTLVFTGHSFGGAMATLGATAMRNDGYKIELYTYGSPRLGNKALAEYVTSQGSLYRTTHTDDIVPKLPPIVIGFSHPSPEYWITSGDGVDIDTSDIKVIEGIDSKSGNAGASGESTSAHGWYIVDISACQ</sequence>
<dbReference type="InterPro" id="IPR051299">
    <property type="entry name" value="AB_hydrolase_lip/est"/>
</dbReference>
<name>A0A3A2ZWE6_9EURO</name>
<feature type="signal peptide" evidence="8">
    <location>
        <begin position="1"/>
        <end position="19"/>
    </location>
</feature>
<evidence type="ECO:0000313" key="12">
    <source>
        <dbReference type="Proteomes" id="UP000266188"/>
    </source>
</evidence>
<dbReference type="GO" id="GO:0016042">
    <property type="term" value="P:lipid catabolic process"/>
    <property type="evidence" value="ECO:0007669"/>
    <property type="project" value="InterPro"/>
</dbReference>
<evidence type="ECO:0000256" key="6">
    <source>
        <dbReference type="ARBA" id="ARBA00037991"/>
    </source>
</evidence>
<dbReference type="SUPFAM" id="SSF53474">
    <property type="entry name" value="alpha/beta-Hydrolases"/>
    <property type="match status" value="1"/>
</dbReference>
<dbReference type="EC" id="3.1.1.73" evidence="1"/>
<evidence type="ECO:0000256" key="7">
    <source>
        <dbReference type="ARBA" id="ARBA00041313"/>
    </source>
</evidence>
<comment type="caution">
    <text evidence="11">The sequence shown here is derived from an EMBL/GenBank/DDBJ whole genome shotgun (WGS) entry which is preliminary data.</text>
</comment>
<dbReference type="Proteomes" id="UP000266188">
    <property type="component" value="Unassembled WGS sequence"/>
</dbReference>
<evidence type="ECO:0000256" key="8">
    <source>
        <dbReference type="SAM" id="SignalP"/>
    </source>
</evidence>
<evidence type="ECO:0000313" key="11">
    <source>
        <dbReference type="EMBL" id="RJE27479.1"/>
    </source>
</evidence>
<feature type="chain" id="PRO_5017397940" description="feruloyl esterase" evidence="8">
    <location>
        <begin position="20"/>
        <end position="294"/>
    </location>
</feature>
<dbReference type="Pfam" id="PF01764">
    <property type="entry name" value="Lipase_3"/>
    <property type="match status" value="1"/>
</dbReference>
<evidence type="ECO:0000256" key="3">
    <source>
        <dbReference type="ARBA" id="ARBA00022729"/>
    </source>
</evidence>
<feature type="domain" description="Fungal lipase-type" evidence="9">
    <location>
        <begin position="104"/>
        <end position="234"/>
    </location>
</feature>
<dbReference type="PANTHER" id="PTHR46640">
    <property type="entry name" value="TRIACYLGLYCEROL LIPASE, PUTATIVE (AFU_ORTHOLOGUE AFUA_6G06510)-RELATED"/>
    <property type="match status" value="1"/>
</dbReference>
<gene>
    <name evidence="11" type="ORF">PHISCL_00213</name>
</gene>
<evidence type="ECO:0000259" key="10">
    <source>
        <dbReference type="Pfam" id="PF03893"/>
    </source>
</evidence>
<dbReference type="PANTHER" id="PTHR46640:SF1">
    <property type="entry name" value="FUNGAL LIPASE-LIKE DOMAIN-CONTAINING PROTEIN-RELATED"/>
    <property type="match status" value="1"/>
</dbReference>
<evidence type="ECO:0000259" key="9">
    <source>
        <dbReference type="Pfam" id="PF01764"/>
    </source>
</evidence>
<protein>
    <recommendedName>
        <fullName evidence="1">feruloyl esterase</fullName>
        <ecNumber evidence="1">3.1.1.73</ecNumber>
    </recommendedName>
    <alternativeName>
        <fullName evidence="7">Ferulic acid esterase A</fullName>
    </alternativeName>
</protein>
<organism evidence="11 12">
    <name type="scientific">Aspergillus sclerotialis</name>
    <dbReference type="NCBI Taxonomy" id="2070753"/>
    <lineage>
        <taxon>Eukaryota</taxon>
        <taxon>Fungi</taxon>
        <taxon>Dikarya</taxon>
        <taxon>Ascomycota</taxon>
        <taxon>Pezizomycotina</taxon>
        <taxon>Eurotiomycetes</taxon>
        <taxon>Eurotiomycetidae</taxon>
        <taxon>Eurotiales</taxon>
        <taxon>Aspergillaceae</taxon>
        <taxon>Aspergillus</taxon>
        <taxon>Aspergillus subgen. Polypaecilum</taxon>
    </lineage>
</organism>
<evidence type="ECO:0000256" key="2">
    <source>
        <dbReference type="ARBA" id="ARBA00022487"/>
    </source>
</evidence>
<accession>A0A3A2ZWE6</accession>
<keyword evidence="4" id="KW-0378">Hydrolase</keyword>
<keyword evidence="2" id="KW-0719">Serine esterase</keyword>
<dbReference type="STRING" id="2070753.A0A3A2ZWE6"/>
<comment type="similarity">
    <text evidence="6">Belongs to the AB hydrolase superfamily. FaeA family.</text>
</comment>
<evidence type="ECO:0000256" key="1">
    <source>
        <dbReference type="ARBA" id="ARBA00013091"/>
    </source>
</evidence>
<dbReference type="InterPro" id="IPR029058">
    <property type="entry name" value="AB_hydrolase_fold"/>
</dbReference>
<feature type="domain" description="Mono-/di-acylglycerol lipase N-terminal" evidence="10">
    <location>
        <begin position="12"/>
        <end position="75"/>
    </location>
</feature>
<dbReference type="OrthoDB" id="426718at2759"/>
<dbReference type="CDD" id="cd00519">
    <property type="entry name" value="Lipase_3"/>
    <property type="match status" value="1"/>
</dbReference>
<proteinExistence type="inferred from homology"/>
<dbReference type="EMBL" id="MVGC01000003">
    <property type="protein sequence ID" value="RJE27479.1"/>
    <property type="molecule type" value="Genomic_DNA"/>
</dbReference>